<accession>A0A9W9LB05</accession>
<protein>
    <submittedName>
        <fullName evidence="1">Uncharacterized protein</fullName>
    </submittedName>
</protein>
<dbReference type="OrthoDB" id="4664297at2759"/>
<name>A0A9W9LB05_9EURO</name>
<comment type="caution">
    <text evidence="1">The sequence shown here is derived from an EMBL/GenBank/DDBJ whole genome shotgun (WGS) entry which is preliminary data.</text>
</comment>
<sequence length="159" mass="17074">MQSLSGLQVNLASQQLATEALSPSTVPITVSIYNPAESPITILKWNSPIDARAGVLGVFDVCDTGSGESIPLDIIKISRKLPPSLDDLVEISGGKTVHFTVDLPGVYFQKGHEYSVYAAGTWHAVWEKPRSDVTASQLTDLGSANRGEFHSNVVLVKLQ</sequence>
<dbReference type="AlphaFoldDB" id="A0A9W9LB05"/>
<evidence type="ECO:0000313" key="1">
    <source>
        <dbReference type="EMBL" id="KAJ5311857.1"/>
    </source>
</evidence>
<proteinExistence type="predicted"/>
<dbReference type="Proteomes" id="UP001147746">
    <property type="component" value="Unassembled WGS sequence"/>
</dbReference>
<dbReference type="Gene3D" id="2.60.40.2970">
    <property type="match status" value="1"/>
</dbReference>
<gene>
    <name evidence="1" type="ORF">N7476_007717</name>
</gene>
<reference evidence="1" key="1">
    <citation type="submission" date="2022-12" db="EMBL/GenBank/DDBJ databases">
        <authorList>
            <person name="Petersen C."/>
        </authorList>
    </citation>
    <scope>NUCLEOTIDE SEQUENCE</scope>
    <source>
        <strain evidence="1">IBT 21472</strain>
    </source>
</reference>
<dbReference type="EMBL" id="JAPZBO010000007">
    <property type="protein sequence ID" value="KAJ5311857.1"/>
    <property type="molecule type" value="Genomic_DNA"/>
</dbReference>
<reference evidence="1" key="2">
    <citation type="journal article" date="2023" name="IMA Fungus">
        <title>Comparative genomic study of the Penicillium genus elucidates a diverse pangenome and 15 lateral gene transfer events.</title>
        <authorList>
            <person name="Petersen C."/>
            <person name="Sorensen T."/>
            <person name="Nielsen M.R."/>
            <person name="Sondergaard T.E."/>
            <person name="Sorensen J.L."/>
            <person name="Fitzpatrick D.A."/>
            <person name="Frisvad J.C."/>
            <person name="Nielsen K.L."/>
        </authorList>
    </citation>
    <scope>NUCLEOTIDE SEQUENCE</scope>
    <source>
        <strain evidence="1">IBT 21472</strain>
    </source>
</reference>
<organism evidence="1 2">
    <name type="scientific">Penicillium atrosanguineum</name>
    <dbReference type="NCBI Taxonomy" id="1132637"/>
    <lineage>
        <taxon>Eukaryota</taxon>
        <taxon>Fungi</taxon>
        <taxon>Dikarya</taxon>
        <taxon>Ascomycota</taxon>
        <taxon>Pezizomycotina</taxon>
        <taxon>Eurotiomycetes</taxon>
        <taxon>Eurotiomycetidae</taxon>
        <taxon>Eurotiales</taxon>
        <taxon>Aspergillaceae</taxon>
        <taxon>Penicillium</taxon>
    </lineage>
</organism>
<evidence type="ECO:0000313" key="2">
    <source>
        <dbReference type="Proteomes" id="UP001147746"/>
    </source>
</evidence>
<keyword evidence="2" id="KW-1185">Reference proteome</keyword>